<dbReference type="EMBL" id="JBHSXS010000019">
    <property type="protein sequence ID" value="MFC6883504.1"/>
    <property type="molecule type" value="Genomic_DNA"/>
</dbReference>
<dbReference type="Proteomes" id="UP001596380">
    <property type="component" value="Unassembled WGS sequence"/>
</dbReference>
<evidence type="ECO:0000256" key="1">
    <source>
        <dbReference type="SAM" id="MobiDB-lite"/>
    </source>
</evidence>
<protein>
    <recommendedName>
        <fullName evidence="4">Terminase</fullName>
    </recommendedName>
</protein>
<gene>
    <name evidence="2" type="ORF">ACFQKB_27350</name>
</gene>
<keyword evidence="3" id="KW-1185">Reference proteome</keyword>
<evidence type="ECO:0008006" key="4">
    <source>
        <dbReference type="Google" id="ProtNLM"/>
    </source>
</evidence>
<accession>A0ABW2CNX9</accession>
<dbReference type="RefSeq" id="WP_378050077.1">
    <property type="nucleotide sequence ID" value="NZ_JBHSXE010000002.1"/>
</dbReference>
<reference evidence="3" key="1">
    <citation type="journal article" date="2019" name="Int. J. Syst. Evol. Microbiol.">
        <title>The Global Catalogue of Microorganisms (GCM) 10K type strain sequencing project: providing services to taxonomists for standard genome sequencing and annotation.</title>
        <authorList>
            <consortium name="The Broad Institute Genomics Platform"/>
            <consortium name="The Broad Institute Genome Sequencing Center for Infectious Disease"/>
            <person name="Wu L."/>
            <person name="Ma J."/>
        </authorList>
    </citation>
    <scope>NUCLEOTIDE SEQUENCE [LARGE SCALE GENOMIC DNA]</scope>
    <source>
        <strain evidence="3">JCM 3369</strain>
    </source>
</reference>
<sequence length="563" mass="61325">MDADRLLDDLLVLPPRRRRPLLALLGPEDMRQLLAASTRQGGTPYALWRDDPSGFVEVVLRESVWSKQREVLDAVPKFMRVAVPAGFGLGKTWLAARAVAHHCCVHPVGTATAVTTATRMRQVHRQMWPHIRRVVAQAGLPGECDQVQWHMPDLNGVRTTVAYGFTAPEHDEAAMQGIHDEEILLVVDEAGGIGHTIGRSTRNLLTGGGAHMLAIGNPPTDMENSWFEQLCNEGLDPRDNDTITVRIAATDSPMVTGEEPSLCRGCPGRPPHSHTKDLVDQKWIDGAIKDHGPDAPYVVAKVHARFPHGGAFQILPSDWVDAAANSPEPEGPDWVPLRSLGLEGETGEELVRPGAWVRLGVDVAADGGDEFVISRAIGDLLTVRHISSGDVNASAVHVAGKVLEHVHAAERVAKALKSQARVRVKIDGIGLGWGVASLLQAWGAEGKHGADIVPVVVSESPEREADSDSWRPWRKRDEMWLAGRGLLDPGRTGRPDVRLRVDERTLAQMRGPRYSTNSAGSTVVEPKPLMRKRGLASPDRAEALLLAVYEPISKKTRRTGLYV</sequence>
<feature type="region of interest" description="Disordered" evidence="1">
    <location>
        <begin position="254"/>
        <end position="275"/>
    </location>
</feature>
<evidence type="ECO:0000313" key="3">
    <source>
        <dbReference type="Proteomes" id="UP001596380"/>
    </source>
</evidence>
<dbReference type="Gene3D" id="3.40.50.300">
    <property type="entry name" value="P-loop containing nucleotide triphosphate hydrolases"/>
    <property type="match status" value="1"/>
</dbReference>
<name>A0ABW2CNX9_9ACTN</name>
<proteinExistence type="predicted"/>
<evidence type="ECO:0000313" key="2">
    <source>
        <dbReference type="EMBL" id="MFC6883504.1"/>
    </source>
</evidence>
<organism evidence="2 3">
    <name type="scientific">Actinomadura yumaensis</name>
    <dbReference type="NCBI Taxonomy" id="111807"/>
    <lineage>
        <taxon>Bacteria</taxon>
        <taxon>Bacillati</taxon>
        <taxon>Actinomycetota</taxon>
        <taxon>Actinomycetes</taxon>
        <taxon>Streptosporangiales</taxon>
        <taxon>Thermomonosporaceae</taxon>
        <taxon>Actinomadura</taxon>
    </lineage>
</organism>
<dbReference type="InterPro" id="IPR027417">
    <property type="entry name" value="P-loop_NTPase"/>
</dbReference>
<dbReference type="Gene3D" id="3.30.420.240">
    <property type="match status" value="1"/>
</dbReference>
<comment type="caution">
    <text evidence="2">The sequence shown here is derived from an EMBL/GenBank/DDBJ whole genome shotgun (WGS) entry which is preliminary data.</text>
</comment>